<organism evidence="1 2">
    <name type="scientific">Bosea thiooxidans</name>
    <dbReference type="NCBI Taxonomy" id="53254"/>
    <lineage>
        <taxon>Bacteria</taxon>
        <taxon>Pseudomonadati</taxon>
        <taxon>Pseudomonadota</taxon>
        <taxon>Alphaproteobacteria</taxon>
        <taxon>Hyphomicrobiales</taxon>
        <taxon>Boseaceae</taxon>
        <taxon>Bosea</taxon>
    </lineage>
</organism>
<name>A0A0Q3I686_9HYPH</name>
<protein>
    <recommendedName>
        <fullName evidence="3">RADC family protein</fullName>
    </recommendedName>
</protein>
<gene>
    <name evidence="1" type="ORF">ARD30_04055</name>
</gene>
<keyword evidence="2" id="KW-1185">Reference proteome</keyword>
<proteinExistence type="predicted"/>
<comment type="caution">
    <text evidence="1">The sequence shown here is derived from an EMBL/GenBank/DDBJ whole genome shotgun (WGS) entry which is preliminary data.</text>
</comment>
<evidence type="ECO:0000313" key="2">
    <source>
        <dbReference type="Proteomes" id="UP000051562"/>
    </source>
</evidence>
<sequence>MNYIPYIGSGPYCYANSFSMMFGAASFSPAVIEFSTGSPFGMQLLGGGLPFFDPYGWDPEAGFDDALAAMGWTSSVLRGGSEAEALSRLAKALAEGPVWVGPVEMGHLRHQPNMRGAIGADHYVVVLAIRDGLVEMHDPQGYPHATLPVADFMAAWRAETLDYGQPFTMRTEFQRVEVVSEEEAIRRALPAGIRWLAMTGDLRPPAGTRGNEDAALILAERIAAGCDDDLRGHLIHFAVRVGARRAADAAHCLVRIGLDAAAGIMARQARLIGALQYPLVAQKDAAAAAHLRALAPSYRELLAALERPAAS</sequence>
<dbReference type="EMBL" id="LMAR01000034">
    <property type="protein sequence ID" value="KQK30511.1"/>
    <property type="molecule type" value="Genomic_DNA"/>
</dbReference>
<dbReference type="AlphaFoldDB" id="A0A0Q3I686"/>
<evidence type="ECO:0008006" key="3">
    <source>
        <dbReference type="Google" id="ProtNLM"/>
    </source>
</evidence>
<dbReference type="Proteomes" id="UP000051562">
    <property type="component" value="Unassembled WGS sequence"/>
</dbReference>
<dbReference type="RefSeq" id="WP_055728042.1">
    <property type="nucleotide sequence ID" value="NZ_LMAR01000034.1"/>
</dbReference>
<accession>A0A0Q3I686</accession>
<evidence type="ECO:0000313" key="1">
    <source>
        <dbReference type="EMBL" id="KQK30511.1"/>
    </source>
</evidence>
<dbReference type="STRING" id="53254.SAMN05660750_03557"/>
<reference evidence="1 2" key="1">
    <citation type="submission" date="2015-10" db="EMBL/GenBank/DDBJ databases">
        <title>Draft genome of Bosea thiooxidans.</title>
        <authorList>
            <person name="Wang X."/>
        </authorList>
    </citation>
    <scope>NUCLEOTIDE SEQUENCE [LARGE SCALE GENOMIC DNA]</scope>
    <source>
        <strain evidence="1 2">CGMCC 9174</strain>
    </source>
</reference>